<gene>
    <name evidence="1" type="ORF">PHYPA_015770</name>
</gene>
<reference evidence="1 3" key="1">
    <citation type="journal article" date="2008" name="Science">
        <title>The Physcomitrella genome reveals evolutionary insights into the conquest of land by plants.</title>
        <authorList>
            <person name="Rensing S."/>
            <person name="Lang D."/>
            <person name="Zimmer A."/>
            <person name="Terry A."/>
            <person name="Salamov A."/>
            <person name="Shapiro H."/>
            <person name="Nishiyama T."/>
            <person name="Perroud P.-F."/>
            <person name="Lindquist E."/>
            <person name="Kamisugi Y."/>
            <person name="Tanahashi T."/>
            <person name="Sakakibara K."/>
            <person name="Fujita T."/>
            <person name="Oishi K."/>
            <person name="Shin-I T."/>
            <person name="Kuroki Y."/>
            <person name="Toyoda A."/>
            <person name="Suzuki Y."/>
            <person name="Hashimoto A."/>
            <person name="Yamaguchi K."/>
            <person name="Sugano A."/>
            <person name="Kohara Y."/>
            <person name="Fujiyama A."/>
            <person name="Anterola A."/>
            <person name="Aoki S."/>
            <person name="Ashton N."/>
            <person name="Barbazuk W.B."/>
            <person name="Barker E."/>
            <person name="Bennetzen J."/>
            <person name="Bezanilla M."/>
            <person name="Blankenship R."/>
            <person name="Cho S.H."/>
            <person name="Dutcher S."/>
            <person name="Estelle M."/>
            <person name="Fawcett J.A."/>
            <person name="Gundlach H."/>
            <person name="Hanada K."/>
            <person name="Heyl A."/>
            <person name="Hicks K.A."/>
            <person name="Hugh J."/>
            <person name="Lohr M."/>
            <person name="Mayer K."/>
            <person name="Melkozernov A."/>
            <person name="Murata T."/>
            <person name="Nelson D."/>
            <person name="Pils B."/>
            <person name="Prigge M."/>
            <person name="Reiss B."/>
            <person name="Renner T."/>
            <person name="Rombauts S."/>
            <person name="Rushton P."/>
            <person name="Sanderfoot A."/>
            <person name="Schween G."/>
            <person name="Shiu S.-H."/>
            <person name="Stueber K."/>
            <person name="Theodoulou F.L."/>
            <person name="Tu H."/>
            <person name="Van de Peer Y."/>
            <person name="Verrier P.J."/>
            <person name="Waters E."/>
            <person name="Wood A."/>
            <person name="Yang L."/>
            <person name="Cove D."/>
            <person name="Cuming A."/>
            <person name="Hasebe M."/>
            <person name="Lucas S."/>
            <person name="Mishler D.B."/>
            <person name="Reski R."/>
            <person name="Grigoriev I."/>
            <person name="Quatrano R.S."/>
            <person name="Boore J.L."/>
        </authorList>
    </citation>
    <scope>NUCLEOTIDE SEQUENCE [LARGE SCALE GENOMIC DNA]</scope>
    <source>
        <strain evidence="2 3">cv. Gransden 2004</strain>
    </source>
</reference>
<protein>
    <submittedName>
        <fullName evidence="1 2">Uncharacterized protein</fullName>
    </submittedName>
</protein>
<reference evidence="1 3" key="2">
    <citation type="journal article" date="2018" name="Plant J.">
        <title>The Physcomitrella patens chromosome-scale assembly reveals moss genome structure and evolution.</title>
        <authorList>
            <person name="Lang D."/>
            <person name="Ullrich K.K."/>
            <person name="Murat F."/>
            <person name="Fuchs J."/>
            <person name="Jenkins J."/>
            <person name="Haas F.B."/>
            <person name="Piednoel M."/>
            <person name="Gundlach H."/>
            <person name="Van Bel M."/>
            <person name="Meyberg R."/>
            <person name="Vives C."/>
            <person name="Morata J."/>
            <person name="Symeonidi A."/>
            <person name="Hiss M."/>
            <person name="Muchero W."/>
            <person name="Kamisugi Y."/>
            <person name="Saleh O."/>
            <person name="Blanc G."/>
            <person name="Decker E.L."/>
            <person name="van Gessel N."/>
            <person name="Grimwood J."/>
            <person name="Hayes R.D."/>
            <person name="Graham S.W."/>
            <person name="Gunter L.E."/>
            <person name="McDaniel S.F."/>
            <person name="Hoernstein S.N.W."/>
            <person name="Larsson A."/>
            <person name="Li F.W."/>
            <person name="Perroud P.F."/>
            <person name="Phillips J."/>
            <person name="Ranjan P."/>
            <person name="Rokshar D.S."/>
            <person name="Rothfels C.J."/>
            <person name="Schneider L."/>
            <person name="Shu S."/>
            <person name="Stevenson D.W."/>
            <person name="Thummler F."/>
            <person name="Tillich M."/>
            <person name="Villarreal Aguilar J.C."/>
            <person name="Widiez T."/>
            <person name="Wong G.K."/>
            <person name="Wymore A."/>
            <person name="Zhang Y."/>
            <person name="Zimmer A.D."/>
            <person name="Quatrano R.S."/>
            <person name="Mayer K.F.X."/>
            <person name="Goodstein D."/>
            <person name="Casacuberta J.M."/>
            <person name="Vandepoele K."/>
            <person name="Reski R."/>
            <person name="Cuming A.C."/>
            <person name="Tuskan G.A."/>
            <person name="Maumus F."/>
            <person name="Salse J."/>
            <person name="Schmutz J."/>
            <person name="Rensing S.A."/>
        </authorList>
    </citation>
    <scope>NUCLEOTIDE SEQUENCE [LARGE SCALE GENOMIC DNA]</scope>
    <source>
        <strain evidence="2 3">cv. Gransden 2004</strain>
    </source>
</reference>
<dbReference type="AlphaFoldDB" id="A0A2K1JPB6"/>
<dbReference type="EMBL" id="ABEU02000012">
    <property type="protein sequence ID" value="PNR43390.1"/>
    <property type="molecule type" value="Genomic_DNA"/>
</dbReference>
<evidence type="ECO:0000313" key="2">
    <source>
        <dbReference type="EnsemblPlants" id="PAC:32974934.CDS.1"/>
    </source>
</evidence>
<reference evidence="2" key="3">
    <citation type="submission" date="2020-12" db="UniProtKB">
        <authorList>
            <consortium name="EnsemblPlants"/>
        </authorList>
    </citation>
    <scope>IDENTIFICATION</scope>
</reference>
<proteinExistence type="predicted"/>
<dbReference type="EnsemblPlants" id="Pp3c12_3771V3.1">
    <property type="protein sequence ID" value="PAC:32974934.CDS.1"/>
    <property type="gene ID" value="Pp3c12_3771"/>
</dbReference>
<dbReference type="Gramene" id="Pp3c12_3771V3.1">
    <property type="protein sequence ID" value="PAC:32974934.CDS.1"/>
    <property type="gene ID" value="Pp3c12_3771"/>
</dbReference>
<accession>A0A2K1JPB6</accession>
<evidence type="ECO:0000313" key="3">
    <source>
        <dbReference type="Proteomes" id="UP000006727"/>
    </source>
</evidence>
<dbReference type="InParanoid" id="A0A2K1JPB6"/>
<evidence type="ECO:0000313" key="1">
    <source>
        <dbReference type="EMBL" id="PNR43390.1"/>
    </source>
</evidence>
<sequence length="84" mass="9437">MKVDKERFMPSLFYKRAGRALRSSHLHVHCSSHSAPYAIMTGSRISVLELSDFYCMSSKRVPLIGSQAVRVSLHGTCYVMLLSC</sequence>
<organism evidence="1">
    <name type="scientific">Physcomitrium patens</name>
    <name type="common">Spreading-leaved earth moss</name>
    <name type="synonym">Physcomitrella patens</name>
    <dbReference type="NCBI Taxonomy" id="3218"/>
    <lineage>
        <taxon>Eukaryota</taxon>
        <taxon>Viridiplantae</taxon>
        <taxon>Streptophyta</taxon>
        <taxon>Embryophyta</taxon>
        <taxon>Bryophyta</taxon>
        <taxon>Bryophytina</taxon>
        <taxon>Bryopsida</taxon>
        <taxon>Funariidae</taxon>
        <taxon>Funariales</taxon>
        <taxon>Funariaceae</taxon>
        <taxon>Physcomitrium</taxon>
    </lineage>
</organism>
<name>A0A2K1JPB6_PHYPA</name>
<keyword evidence="3" id="KW-1185">Reference proteome</keyword>
<dbReference type="Proteomes" id="UP000006727">
    <property type="component" value="Chromosome 12"/>
</dbReference>